<protein>
    <submittedName>
        <fullName evidence="1">Uncharacterized protein</fullName>
    </submittedName>
</protein>
<gene>
    <name evidence="1" type="ORF">NTEN_LOCUS9010</name>
</gene>
<feature type="non-terminal residue" evidence="1">
    <location>
        <position position="261"/>
    </location>
</feature>
<organism evidence="1 2">
    <name type="scientific">Nesidiocoris tenuis</name>
    <dbReference type="NCBI Taxonomy" id="355587"/>
    <lineage>
        <taxon>Eukaryota</taxon>
        <taxon>Metazoa</taxon>
        <taxon>Ecdysozoa</taxon>
        <taxon>Arthropoda</taxon>
        <taxon>Hexapoda</taxon>
        <taxon>Insecta</taxon>
        <taxon>Pterygota</taxon>
        <taxon>Neoptera</taxon>
        <taxon>Paraneoptera</taxon>
        <taxon>Hemiptera</taxon>
        <taxon>Heteroptera</taxon>
        <taxon>Panheteroptera</taxon>
        <taxon>Cimicomorpha</taxon>
        <taxon>Miridae</taxon>
        <taxon>Dicyphina</taxon>
        <taxon>Nesidiocoris</taxon>
    </lineage>
</organism>
<evidence type="ECO:0000313" key="2">
    <source>
        <dbReference type="Proteomes" id="UP000479000"/>
    </source>
</evidence>
<dbReference type="Proteomes" id="UP000479000">
    <property type="component" value="Unassembled WGS sequence"/>
</dbReference>
<keyword evidence="2" id="KW-1185">Reference proteome</keyword>
<dbReference type="AlphaFoldDB" id="A0A6H5GJI3"/>
<proteinExistence type="predicted"/>
<reference evidence="1 2" key="1">
    <citation type="submission" date="2020-02" db="EMBL/GenBank/DDBJ databases">
        <authorList>
            <person name="Ferguson B K."/>
        </authorList>
    </citation>
    <scope>NUCLEOTIDE SEQUENCE [LARGE SCALE GENOMIC DNA]</scope>
</reference>
<name>A0A6H5GJI3_9HEMI</name>
<evidence type="ECO:0000313" key="1">
    <source>
        <dbReference type="EMBL" id="CAB0003483.1"/>
    </source>
</evidence>
<dbReference type="EMBL" id="CADCXU010013505">
    <property type="protein sequence ID" value="CAB0003483.1"/>
    <property type="molecule type" value="Genomic_DNA"/>
</dbReference>
<sequence length="261" mass="29633">MPGAFSPSEFRRGWCFHQNRPLQIQPFVRLSADTFICDVSASGQENGHRRETSNEGISPTCAGYPDYYESQLRTNQSQVKLNPLPGSMFLRLNVQLITVIEYNPTDNRASCRSLVAGHWSHISPHTRADLRTLVSGGGQFSELLISPDLRRAMRAITRSVNWRIVSRMHRLEPPASDDPKRHREHDLEDESPIWIFGTSGIHRLEDLVKTSKDESGIFPFVGRVGGVGRVQGLWFRPHDRANDTLQKTRVCGRHRSLLIIL</sequence>
<accession>A0A6H5GJI3</accession>